<reference evidence="4 7" key="1">
    <citation type="journal article" date="2011" name="Nature">
        <title>The Medicago genome provides insight into the evolution of rhizobial symbioses.</title>
        <authorList>
            <person name="Young N.D."/>
            <person name="Debelle F."/>
            <person name="Oldroyd G.E."/>
            <person name="Geurts R."/>
            <person name="Cannon S.B."/>
            <person name="Udvardi M.K."/>
            <person name="Benedito V.A."/>
            <person name="Mayer K.F."/>
            <person name="Gouzy J."/>
            <person name="Schoof H."/>
            <person name="Van de Peer Y."/>
            <person name="Proost S."/>
            <person name="Cook D.R."/>
            <person name="Meyers B.C."/>
            <person name="Spannagl M."/>
            <person name="Cheung F."/>
            <person name="De Mita S."/>
            <person name="Krishnakumar V."/>
            <person name="Gundlach H."/>
            <person name="Zhou S."/>
            <person name="Mudge J."/>
            <person name="Bharti A.K."/>
            <person name="Murray J.D."/>
            <person name="Naoumkina M.A."/>
            <person name="Rosen B."/>
            <person name="Silverstein K.A."/>
            <person name="Tang H."/>
            <person name="Rombauts S."/>
            <person name="Zhao P.X."/>
            <person name="Zhou P."/>
            <person name="Barbe V."/>
            <person name="Bardou P."/>
            <person name="Bechner M."/>
            <person name="Bellec A."/>
            <person name="Berger A."/>
            <person name="Berges H."/>
            <person name="Bidwell S."/>
            <person name="Bisseling T."/>
            <person name="Choisne N."/>
            <person name="Couloux A."/>
            <person name="Denny R."/>
            <person name="Deshpande S."/>
            <person name="Dai X."/>
            <person name="Doyle J.J."/>
            <person name="Dudez A.M."/>
            <person name="Farmer A.D."/>
            <person name="Fouteau S."/>
            <person name="Franken C."/>
            <person name="Gibelin C."/>
            <person name="Gish J."/>
            <person name="Goldstein S."/>
            <person name="Gonzalez A.J."/>
            <person name="Green P.J."/>
            <person name="Hallab A."/>
            <person name="Hartog M."/>
            <person name="Hua A."/>
            <person name="Humphray S.J."/>
            <person name="Jeong D.H."/>
            <person name="Jing Y."/>
            <person name="Jocker A."/>
            <person name="Kenton S.M."/>
            <person name="Kim D.J."/>
            <person name="Klee K."/>
            <person name="Lai H."/>
            <person name="Lang C."/>
            <person name="Lin S."/>
            <person name="Macmil S.L."/>
            <person name="Magdelenat G."/>
            <person name="Matthews L."/>
            <person name="McCorrison J."/>
            <person name="Monaghan E.L."/>
            <person name="Mun J.H."/>
            <person name="Najar F.Z."/>
            <person name="Nicholson C."/>
            <person name="Noirot C."/>
            <person name="O'Bleness M."/>
            <person name="Paule C.R."/>
            <person name="Poulain J."/>
            <person name="Prion F."/>
            <person name="Qin B."/>
            <person name="Qu C."/>
            <person name="Retzel E.F."/>
            <person name="Riddle C."/>
            <person name="Sallet E."/>
            <person name="Samain S."/>
            <person name="Samson N."/>
            <person name="Sanders I."/>
            <person name="Saurat O."/>
            <person name="Scarpelli C."/>
            <person name="Schiex T."/>
            <person name="Segurens B."/>
            <person name="Severin A.J."/>
            <person name="Sherrier D.J."/>
            <person name="Shi R."/>
            <person name="Sims S."/>
            <person name="Singer S.R."/>
            <person name="Sinharoy S."/>
            <person name="Sterck L."/>
            <person name="Viollet A."/>
            <person name="Wang B.B."/>
            <person name="Wang K."/>
            <person name="Wang M."/>
            <person name="Wang X."/>
            <person name="Warfsmann J."/>
            <person name="Weissenbach J."/>
            <person name="White D.D."/>
            <person name="White J.D."/>
            <person name="Wiley G.B."/>
            <person name="Wincker P."/>
            <person name="Xing Y."/>
            <person name="Yang L."/>
            <person name="Yao Z."/>
            <person name="Ying F."/>
            <person name="Zhai J."/>
            <person name="Zhou L."/>
            <person name="Zuber A."/>
            <person name="Denarie J."/>
            <person name="Dixon R.A."/>
            <person name="May G.D."/>
            <person name="Schwartz D.C."/>
            <person name="Rogers J."/>
            <person name="Quetier F."/>
            <person name="Town C.D."/>
            <person name="Roe B.A."/>
        </authorList>
    </citation>
    <scope>NUCLEOTIDE SEQUENCE [LARGE SCALE GENOMIC DNA]</scope>
    <source>
        <strain evidence="4">A17</strain>
        <strain evidence="6 7">cv. Jemalong A17</strain>
    </source>
</reference>
<dbReference type="InterPro" id="IPR008545">
    <property type="entry name" value="Web"/>
</dbReference>
<dbReference type="Proteomes" id="UP000002051">
    <property type="component" value="Chromosome 3"/>
</dbReference>
<dbReference type="Proteomes" id="UP000265566">
    <property type="component" value="Chromosome 3"/>
</dbReference>
<accession>G7IVI9</accession>
<dbReference type="KEGG" id="mtr:11414156"/>
<evidence type="ECO:0000313" key="7">
    <source>
        <dbReference type="Proteomes" id="UP000002051"/>
    </source>
</evidence>
<feature type="coiled-coil region" evidence="3">
    <location>
        <begin position="64"/>
        <end position="119"/>
    </location>
</feature>
<keyword evidence="2 3" id="KW-0175">Coiled coil</keyword>
<protein>
    <submittedName>
        <fullName evidence="4">Paramyosin</fullName>
    </submittedName>
    <submittedName>
        <fullName evidence="5">Putative WEB family protein</fullName>
    </submittedName>
</protein>
<dbReference type="OrthoDB" id="1933125at2759"/>
<proteinExistence type="inferred from homology"/>
<dbReference type="GO" id="GO:0009904">
    <property type="term" value="P:chloroplast accumulation movement"/>
    <property type="evidence" value="ECO:0000318"/>
    <property type="project" value="GO_Central"/>
</dbReference>
<evidence type="ECO:0000256" key="2">
    <source>
        <dbReference type="ARBA" id="ARBA00023054"/>
    </source>
</evidence>
<name>G7IVI9_MEDTR</name>
<evidence type="ECO:0000313" key="6">
    <source>
        <dbReference type="EnsemblPlants" id="AES68408"/>
    </source>
</evidence>
<dbReference type="EMBL" id="CM001219">
    <property type="protein sequence ID" value="AES68408.1"/>
    <property type="molecule type" value="Genomic_DNA"/>
</dbReference>
<dbReference type="PANTHER" id="PTHR32054:SF3">
    <property type="entry name" value="HEAVY CHAIN, PUTATIVE, EXPRESSED-RELATED"/>
    <property type="match status" value="1"/>
</dbReference>
<evidence type="ECO:0000313" key="8">
    <source>
        <dbReference type="Proteomes" id="UP000265566"/>
    </source>
</evidence>
<dbReference type="PANTHER" id="PTHR32054">
    <property type="entry name" value="HEAVY CHAIN, PUTATIVE, EXPRESSED-RELATED-RELATED"/>
    <property type="match status" value="1"/>
</dbReference>
<dbReference type="eggNOG" id="ENOG502QQFI">
    <property type="taxonomic scope" value="Eukaryota"/>
</dbReference>
<dbReference type="GO" id="GO:0005829">
    <property type="term" value="C:cytosol"/>
    <property type="evidence" value="ECO:0000318"/>
    <property type="project" value="GO_Central"/>
</dbReference>
<feature type="coiled-coil region" evidence="3">
    <location>
        <begin position="278"/>
        <end position="330"/>
    </location>
</feature>
<dbReference type="GO" id="GO:0009903">
    <property type="term" value="P:chloroplast avoidance movement"/>
    <property type="evidence" value="ECO:0000318"/>
    <property type="project" value="GO_Central"/>
</dbReference>
<dbReference type="EMBL" id="PSQE01000003">
    <property type="protein sequence ID" value="RHN65338.1"/>
    <property type="molecule type" value="Genomic_DNA"/>
</dbReference>
<keyword evidence="7" id="KW-1185">Reference proteome</keyword>
<dbReference type="AlphaFoldDB" id="G7IVI9"/>
<sequence>MVARIKQSVTKSCKSTNSVVGEIDTNSPIQSVKDAVSLFGEAALSAGNVTIKKAKSKPYSVERVWAKEAQLHLAQEELNKLKARLKNAEATKAQVLMELEKTKTTVIDLKKKLKVLNESREFTIHATKASKSQAVKQLKEEQCGNLNVINGASKEELETAVQRYKSIIAELDVAKQELRKIRQECKESLEARVSAFNQAAEAKDAMNINAERACELSKEILAVQELIQQMKVASVEADQQKQEILVEKNVLRQSYKSSLEESEKKLLALMKHFNSELIENLEAKLTETMSEISAIQKKIENKKMSDLEQVKSVTLELDGAKETLQKVSEEESSLRSLVEALRMDLEYVKRDHSELKETECETESIVKNMHAELQRCESELDVYLAEESKVRGASEQMILTLNQLSDETENAEREAEDMKINAIELKVEAEVTKHALKDAEMKLKLALEEAEAAKAAEDRIHDQIRDLSERNNTAHASTTESGARITISREEYESLNCRAEECDKLASAKVAAATAHIEAAKLSENEALIKLEATQMEIEDIKKATHEALKKAEMAEKARKMVDSELRRWRERDHKKAAETVARVLAETPMPSSLSSSSRLSPRLYKIQKQHSLPQNMEARKLDKGKKILMPSISSLFPRKKSLQVERGLPSYLPGETPL</sequence>
<evidence type="ECO:0000256" key="3">
    <source>
        <dbReference type="SAM" id="Coils"/>
    </source>
</evidence>
<reference evidence="8" key="4">
    <citation type="journal article" date="2018" name="Nat. Plants">
        <title>Whole-genome landscape of Medicago truncatula symbiotic genes.</title>
        <authorList>
            <person name="Pecrix Y."/>
            <person name="Staton S.E."/>
            <person name="Sallet E."/>
            <person name="Lelandais-Briere C."/>
            <person name="Moreau S."/>
            <person name="Carrere S."/>
            <person name="Blein T."/>
            <person name="Jardinaud M.F."/>
            <person name="Latrasse D."/>
            <person name="Zouine M."/>
            <person name="Zahm M."/>
            <person name="Kreplak J."/>
            <person name="Mayjonade B."/>
            <person name="Satge C."/>
            <person name="Perez M."/>
            <person name="Cauet S."/>
            <person name="Marande W."/>
            <person name="Chantry-Darmon C."/>
            <person name="Lopez-Roques C."/>
            <person name="Bouchez O."/>
            <person name="Berard A."/>
            <person name="Debelle F."/>
            <person name="Munos S."/>
            <person name="Bendahmane A."/>
            <person name="Berges H."/>
            <person name="Niebel A."/>
            <person name="Buitink J."/>
            <person name="Frugier F."/>
            <person name="Benhamed M."/>
            <person name="Crespi M."/>
            <person name="Gouzy J."/>
            <person name="Gamas P."/>
        </authorList>
    </citation>
    <scope>NUCLEOTIDE SEQUENCE [LARGE SCALE GENOMIC DNA]</scope>
    <source>
        <strain evidence="8">cv. Jemalong A17</strain>
    </source>
</reference>
<dbReference type="EnsemblPlants" id="AES68408">
    <property type="protein sequence ID" value="AES68408"/>
    <property type="gene ID" value="MTR_3g007920"/>
</dbReference>
<reference evidence="4 7" key="2">
    <citation type="journal article" date="2014" name="BMC Genomics">
        <title>An improved genome release (version Mt4.0) for the model legume Medicago truncatula.</title>
        <authorList>
            <person name="Tang H."/>
            <person name="Krishnakumar V."/>
            <person name="Bidwell S."/>
            <person name="Rosen B."/>
            <person name="Chan A."/>
            <person name="Zhou S."/>
            <person name="Gentzbittel L."/>
            <person name="Childs K.L."/>
            <person name="Yandell M."/>
            <person name="Gundlach H."/>
            <person name="Mayer K.F."/>
            <person name="Schwartz D.C."/>
            <person name="Town C.D."/>
        </authorList>
    </citation>
    <scope>GENOME REANNOTATION</scope>
    <source>
        <strain evidence="6 7">cv. Jemalong A17</strain>
    </source>
</reference>
<reference evidence="5" key="5">
    <citation type="journal article" date="2018" name="Nat. Plants">
        <title>Whole-genome landscape of Medicago truncatula symbiotic genes.</title>
        <authorList>
            <person name="Pecrix Y."/>
            <person name="Gamas P."/>
            <person name="Carrere S."/>
        </authorList>
    </citation>
    <scope>NUCLEOTIDE SEQUENCE</scope>
    <source>
        <tissue evidence="5">Leaves</tissue>
    </source>
</reference>
<dbReference type="HOGENOM" id="CLU_027385_0_0_1"/>
<evidence type="ECO:0000256" key="1">
    <source>
        <dbReference type="ARBA" id="ARBA00005485"/>
    </source>
</evidence>
<dbReference type="STRING" id="3880.G7IVI9"/>
<organism evidence="4 7">
    <name type="scientific">Medicago truncatula</name>
    <name type="common">Barrel medic</name>
    <name type="synonym">Medicago tribuloides</name>
    <dbReference type="NCBI Taxonomy" id="3880"/>
    <lineage>
        <taxon>Eukaryota</taxon>
        <taxon>Viridiplantae</taxon>
        <taxon>Streptophyta</taxon>
        <taxon>Embryophyta</taxon>
        <taxon>Tracheophyta</taxon>
        <taxon>Spermatophyta</taxon>
        <taxon>Magnoliopsida</taxon>
        <taxon>eudicotyledons</taxon>
        <taxon>Gunneridae</taxon>
        <taxon>Pentapetalae</taxon>
        <taxon>rosids</taxon>
        <taxon>fabids</taxon>
        <taxon>Fabales</taxon>
        <taxon>Fabaceae</taxon>
        <taxon>Papilionoideae</taxon>
        <taxon>50 kb inversion clade</taxon>
        <taxon>NPAAA clade</taxon>
        <taxon>Hologalegina</taxon>
        <taxon>IRL clade</taxon>
        <taxon>Trifolieae</taxon>
        <taxon>Medicago</taxon>
    </lineage>
</organism>
<dbReference type="OMA" id="NQMEWGS"/>
<dbReference type="Pfam" id="PF05701">
    <property type="entry name" value="WEMBL"/>
    <property type="match status" value="1"/>
</dbReference>
<feature type="coiled-coil region" evidence="3">
    <location>
        <begin position="154"/>
        <end position="191"/>
    </location>
</feature>
<comment type="similarity">
    <text evidence="1">Belongs to the WEB family.</text>
</comment>
<dbReference type="PaxDb" id="3880-AES68408"/>
<reference evidence="6" key="3">
    <citation type="submission" date="2015-04" db="UniProtKB">
        <authorList>
            <consortium name="EnsemblPlants"/>
        </authorList>
    </citation>
    <scope>IDENTIFICATION</scope>
    <source>
        <strain evidence="6">cv. Jemalong A17</strain>
    </source>
</reference>
<evidence type="ECO:0000313" key="5">
    <source>
        <dbReference type="EMBL" id="RHN65338.1"/>
    </source>
</evidence>
<dbReference type="Gramene" id="rna13164">
    <property type="protein sequence ID" value="RHN65338.1"/>
    <property type="gene ID" value="gene13164"/>
</dbReference>
<feature type="coiled-coil region" evidence="3">
    <location>
        <begin position="366"/>
        <end position="456"/>
    </location>
</feature>
<gene>
    <name evidence="6" type="primary">11414156</name>
    <name evidence="4" type="ordered locus">MTR_3g007920</name>
    <name evidence="5" type="ORF">MtrunA17_Chr3g0078801</name>
</gene>
<evidence type="ECO:0000313" key="4">
    <source>
        <dbReference type="EMBL" id="AES68408.1"/>
    </source>
</evidence>